<protein>
    <submittedName>
        <fullName evidence="1">Uncharacterized protein</fullName>
    </submittedName>
</protein>
<evidence type="ECO:0000313" key="1">
    <source>
        <dbReference type="EMBL" id="TWI80571.1"/>
    </source>
</evidence>
<reference evidence="1 2" key="1">
    <citation type="journal article" date="2015" name="Stand. Genomic Sci.">
        <title>Genomic Encyclopedia of Bacterial and Archaeal Type Strains, Phase III: the genomes of soil and plant-associated and newly described type strains.</title>
        <authorList>
            <person name="Whitman W.B."/>
            <person name="Woyke T."/>
            <person name="Klenk H.P."/>
            <person name="Zhou Y."/>
            <person name="Lilburn T.G."/>
            <person name="Beck B.J."/>
            <person name="De Vos P."/>
            <person name="Vandamme P."/>
            <person name="Eisen J.A."/>
            <person name="Garrity G."/>
            <person name="Hugenholtz P."/>
            <person name="Kyrpides N.C."/>
        </authorList>
    </citation>
    <scope>NUCLEOTIDE SEQUENCE [LARGE SCALE GENOMIC DNA]</scope>
    <source>
        <strain evidence="1 2">CGMCC 1.7271</strain>
    </source>
</reference>
<organism evidence="1 2">
    <name type="scientific">Lacibacter cauensis</name>
    <dbReference type="NCBI Taxonomy" id="510947"/>
    <lineage>
        <taxon>Bacteria</taxon>
        <taxon>Pseudomonadati</taxon>
        <taxon>Bacteroidota</taxon>
        <taxon>Chitinophagia</taxon>
        <taxon>Chitinophagales</taxon>
        <taxon>Chitinophagaceae</taxon>
        <taxon>Lacibacter</taxon>
    </lineage>
</organism>
<proteinExistence type="predicted"/>
<accession>A0A562SH30</accession>
<dbReference type="OrthoDB" id="7060651at2"/>
<gene>
    <name evidence="1" type="ORF">IQ13_3250</name>
</gene>
<dbReference type="AlphaFoldDB" id="A0A562SH30"/>
<name>A0A562SH30_9BACT</name>
<comment type="caution">
    <text evidence="1">The sequence shown here is derived from an EMBL/GenBank/DDBJ whole genome shotgun (WGS) entry which is preliminary data.</text>
</comment>
<keyword evidence="2" id="KW-1185">Reference proteome</keyword>
<dbReference type="RefSeq" id="WP_144887628.1">
    <property type="nucleotide sequence ID" value="NZ_VLLE01000005.1"/>
</dbReference>
<dbReference type="EMBL" id="VLLE01000005">
    <property type="protein sequence ID" value="TWI80571.1"/>
    <property type="molecule type" value="Genomic_DNA"/>
</dbReference>
<dbReference type="Proteomes" id="UP000316167">
    <property type="component" value="Unassembled WGS sequence"/>
</dbReference>
<sequence length="224" mass="27504">MTYELEKKIWTDKDFEQMGWHDCRIYKIRLTDDLELDIDYILQWNKPDLEGMPFTFWVAPATLVFKNIKNPHLDIDTSFNDAIEIEDIERTQENHITRWTIITQQGDFEFISEGYEQFIRQEPFFEFGQTISFIERNGISLDRTTNQENLNRTREDIVERRKKDLEHYENAKKRHLKKQETEYLDKARENNEIDTKQYLLKKKEIKEMLDYYDHWLKNTIFENW</sequence>
<evidence type="ECO:0000313" key="2">
    <source>
        <dbReference type="Proteomes" id="UP000316167"/>
    </source>
</evidence>